<reference evidence="4 5" key="1">
    <citation type="journal article" date="2016" name="Mol. Biol. Evol.">
        <title>Comparative Genomics of Early-Diverging Mushroom-Forming Fungi Provides Insights into the Origins of Lignocellulose Decay Capabilities.</title>
        <authorList>
            <person name="Nagy L.G."/>
            <person name="Riley R."/>
            <person name="Tritt A."/>
            <person name="Adam C."/>
            <person name="Daum C."/>
            <person name="Floudas D."/>
            <person name="Sun H."/>
            <person name="Yadav J.S."/>
            <person name="Pangilinan J."/>
            <person name="Larsson K.H."/>
            <person name="Matsuura K."/>
            <person name="Barry K."/>
            <person name="Labutti K."/>
            <person name="Kuo R."/>
            <person name="Ohm R.A."/>
            <person name="Bhattacharya S.S."/>
            <person name="Shirouzu T."/>
            <person name="Yoshinaga Y."/>
            <person name="Martin F.M."/>
            <person name="Grigoriev I.V."/>
            <person name="Hibbett D.S."/>
        </authorList>
    </citation>
    <scope>NUCLEOTIDE SEQUENCE [LARGE SCALE GENOMIC DNA]</scope>
    <source>
        <strain evidence="4 5">HHB12733</strain>
    </source>
</reference>
<name>A0A165FPM3_9BASI</name>
<feature type="domain" description="Peptidase A1" evidence="3">
    <location>
        <begin position="63"/>
        <end position="411"/>
    </location>
</feature>
<evidence type="ECO:0000313" key="4">
    <source>
        <dbReference type="EMBL" id="KZT57036.1"/>
    </source>
</evidence>
<comment type="similarity">
    <text evidence="1">Belongs to the peptidase A1 family.</text>
</comment>
<dbReference type="GO" id="GO:0004190">
    <property type="term" value="F:aspartic-type endopeptidase activity"/>
    <property type="evidence" value="ECO:0007669"/>
    <property type="project" value="InterPro"/>
</dbReference>
<evidence type="ECO:0000256" key="1">
    <source>
        <dbReference type="ARBA" id="ARBA00007447"/>
    </source>
</evidence>
<dbReference type="SUPFAM" id="SSF50630">
    <property type="entry name" value="Acid proteases"/>
    <property type="match status" value="1"/>
</dbReference>
<dbReference type="PROSITE" id="PS51767">
    <property type="entry name" value="PEPTIDASE_A1"/>
    <property type="match status" value="1"/>
</dbReference>
<feature type="signal peptide" evidence="2">
    <location>
        <begin position="1"/>
        <end position="19"/>
    </location>
</feature>
<dbReference type="AlphaFoldDB" id="A0A165FPM3"/>
<evidence type="ECO:0000256" key="2">
    <source>
        <dbReference type="SAM" id="SignalP"/>
    </source>
</evidence>
<gene>
    <name evidence="4" type="ORF">CALCODRAFT_496700</name>
</gene>
<dbReference type="OrthoDB" id="15189at2759"/>
<keyword evidence="2" id="KW-0732">Signal</keyword>
<dbReference type="InterPro" id="IPR021109">
    <property type="entry name" value="Peptidase_aspartic_dom_sf"/>
</dbReference>
<accession>A0A165FPM3</accession>
<protein>
    <recommendedName>
        <fullName evidence="3">Peptidase A1 domain-containing protein</fullName>
    </recommendedName>
</protein>
<dbReference type="Gene3D" id="2.40.70.10">
    <property type="entry name" value="Acid Proteases"/>
    <property type="match status" value="2"/>
</dbReference>
<dbReference type="InterPro" id="IPR001461">
    <property type="entry name" value="Aspartic_peptidase_A1"/>
</dbReference>
<keyword evidence="5" id="KW-1185">Reference proteome</keyword>
<dbReference type="PANTHER" id="PTHR47966:SF57">
    <property type="entry name" value="PEPTIDASE A1 DOMAIN-CONTAINING PROTEIN"/>
    <property type="match status" value="1"/>
</dbReference>
<dbReference type="InterPro" id="IPR033121">
    <property type="entry name" value="PEPTIDASE_A1"/>
</dbReference>
<dbReference type="Proteomes" id="UP000076842">
    <property type="component" value="Unassembled WGS sequence"/>
</dbReference>
<evidence type="ECO:0000313" key="5">
    <source>
        <dbReference type="Proteomes" id="UP000076842"/>
    </source>
</evidence>
<dbReference type="InParanoid" id="A0A165FPM3"/>
<sequence>MKFLANSALALALSRSTYGLRFEATGRPKQRSAALGLSRRQASAPNQPLDGLVPVSGTANLEYFVDLYIDGQPIEVLLDTGSRGDLALSGGMLSANNRGIHADIPSSVTPLTISGNVSFADVAFAGYNISQQIFLSLPGNVSSGLTNILGLQPSGNSYLARLYSELVANGTLTSGSTSATGGDPIVARILEEHQSVPNFYSFTLGRELNYSVPLATTRGNFTIGEIIPGYENITKMPQLPSIESPTNTLLGMIVVNETDISMPVSNVSGAPPGGLVVSLDSGYTFAQVSPSIAEAMYGSIPGAAFSNISVEGQVLHIWFLPCDAVVDVSFILGGMDYPIHPLDLNMDPRFLPANAPLGQRGPNNTCIGSFLPWPAVDTQMPSAPVDMILGLPFLRNVYTLVNYGNFTDTPGAKNTTAYVQLASLTDRATAMAEFFSVRGGNGTAPMGGSGSSSEARSTKQCVPAFVAFVALFIMACMA</sequence>
<evidence type="ECO:0000259" key="3">
    <source>
        <dbReference type="PROSITE" id="PS51767"/>
    </source>
</evidence>
<dbReference type="EMBL" id="KV423969">
    <property type="protein sequence ID" value="KZT57036.1"/>
    <property type="molecule type" value="Genomic_DNA"/>
</dbReference>
<organism evidence="4 5">
    <name type="scientific">Calocera cornea HHB12733</name>
    <dbReference type="NCBI Taxonomy" id="1353952"/>
    <lineage>
        <taxon>Eukaryota</taxon>
        <taxon>Fungi</taxon>
        <taxon>Dikarya</taxon>
        <taxon>Basidiomycota</taxon>
        <taxon>Agaricomycotina</taxon>
        <taxon>Dacrymycetes</taxon>
        <taxon>Dacrymycetales</taxon>
        <taxon>Dacrymycetaceae</taxon>
        <taxon>Calocera</taxon>
    </lineage>
</organism>
<proteinExistence type="inferred from homology"/>
<dbReference type="PANTHER" id="PTHR47966">
    <property type="entry name" value="BETA-SITE APP-CLEAVING ENZYME, ISOFORM A-RELATED"/>
    <property type="match status" value="1"/>
</dbReference>
<dbReference type="GO" id="GO:0006508">
    <property type="term" value="P:proteolysis"/>
    <property type="evidence" value="ECO:0007669"/>
    <property type="project" value="InterPro"/>
</dbReference>
<feature type="chain" id="PRO_5007857853" description="Peptidase A1 domain-containing protein" evidence="2">
    <location>
        <begin position="20"/>
        <end position="478"/>
    </location>
</feature>